<dbReference type="SUPFAM" id="SSF57850">
    <property type="entry name" value="RING/U-box"/>
    <property type="match status" value="1"/>
</dbReference>
<dbReference type="GO" id="GO:0072344">
    <property type="term" value="P:rescue of stalled ribosome"/>
    <property type="evidence" value="ECO:0007669"/>
    <property type="project" value="EnsemblFungi"/>
</dbReference>
<dbReference type="eggNOG" id="KOG2231">
    <property type="taxonomic scope" value="Eukaryota"/>
</dbReference>
<dbReference type="InterPro" id="IPR041888">
    <property type="entry name" value="RING-HC_ZNF598/HEL2"/>
</dbReference>
<evidence type="ECO:0000313" key="16">
    <source>
        <dbReference type="Proteomes" id="UP000002866"/>
    </source>
</evidence>
<dbReference type="InterPro" id="IPR001841">
    <property type="entry name" value="Znf_RING"/>
</dbReference>
<protein>
    <recommendedName>
        <fullName evidence="4">RING-type E3 ubiquitin transferase</fullName>
        <ecNumber evidence="4">2.3.2.27</ecNumber>
    </recommendedName>
</protein>
<dbReference type="KEGG" id="tbl:TBLA_0A09630"/>
<evidence type="ECO:0000256" key="1">
    <source>
        <dbReference type="ARBA" id="ARBA00000900"/>
    </source>
</evidence>
<dbReference type="GO" id="GO:0036205">
    <property type="term" value="P:histone catabolic process"/>
    <property type="evidence" value="ECO:0007669"/>
    <property type="project" value="EnsemblFungi"/>
</dbReference>
<evidence type="ECO:0000313" key="15">
    <source>
        <dbReference type="EMBL" id="CCH58747.1"/>
    </source>
</evidence>
<feature type="domain" description="RING-type" evidence="14">
    <location>
        <begin position="65"/>
        <end position="105"/>
    </location>
</feature>
<dbReference type="EMBL" id="HE806316">
    <property type="protein sequence ID" value="CCH58747.1"/>
    <property type="molecule type" value="Genomic_DNA"/>
</dbReference>
<dbReference type="RefSeq" id="XP_004178266.1">
    <property type="nucleotide sequence ID" value="XM_004178218.1"/>
</dbReference>
<evidence type="ECO:0000256" key="10">
    <source>
        <dbReference type="ARBA" id="ARBA00022833"/>
    </source>
</evidence>
<proteinExistence type="inferred from homology"/>
<evidence type="ECO:0000256" key="9">
    <source>
        <dbReference type="ARBA" id="ARBA00022771"/>
    </source>
</evidence>
<sequence length="664" mass="74836">METSNNKKKTLTTNNTSNSNNKSNTNIKRNYRRTQGPQHFKKNTDSHSHSNNNVDANDNDDNETCLICAEKLKYVALSPCNHMTCHKCSFRQRALYKKNTCLICRSEMDKMIFSDNVEKQFNDYDLNNTDFIINTTYNIHFTSTDVSNCTLNLLEFHCKDVRISKIEISIMATFKKLNAHLNSDHGKTLCMICALNKNAFAVELPVFTQNQLRNHQQRGDNKGGFKGHPICAFCSGKRFYGDDELYLHMRQSHEKCHICDKLNPQSPQYFKDYDQLFDHFKAFHFVCTFQSCLDCKFVVFGDEIELQAHILKEHGDIIRGKPKLFQSELSTFISAPSRVIREGDQLNNPTLNSNSLNDLSNVSPEVKRLRLEQRAKHYLNNSREDYETFEALNNTFDKNEISGADLLVSYKSLFKSENSDVYLLINNLSQIYPSNSNKHKELKAIYDQHERTEERKTNALPSLSRDGSFNGGSGGIWTGASGSSGSSSGGGRMNTRNLPTLQAKSASHDVFARKVRTQPVKPVKTVLAKKKAPVSYSTITSGTNSSNAISNSVQLSATSLERLSSSSPNNNSRSSSNWGNSSSSNNNKSNDKLKSMNLQSLPTPKPKVYIPPVKETNLPDPKKWGKEQPSNNQNRLPNDLESLSISSTGKKGKKQKQLLFHIGV</sequence>
<evidence type="ECO:0000256" key="12">
    <source>
        <dbReference type="PROSITE-ProRule" id="PRU00175"/>
    </source>
</evidence>
<dbReference type="Gene3D" id="3.30.40.10">
    <property type="entry name" value="Zinc/RING finger domain, C3HC4 (zinc finger)"/>
    <property type="match status" value="1"/>
</dbReference>
<evidence type="ECO:0000256" key="6">
    <source>
        <dbReference type="ARBA" id="ARBA00022553"/>
    </source>
</evidence>
<organism evidence="15 16">
    <name type="scientific">Henningerozyma blattae (strain ATCC 34711 / CBS 6284 / DSM 70876 / NBRC 10599 / NRRL Y-10934 / UCD 77-7)</name>
    <name type="common">Yeast</name>
    <name type="synonym">Tetrapisispora blattae</name>
    <dbReference type="NCBI Taxonomy" id="1071380"/>
    <lineage>
        <taxon>Eukaryota</taxon>
        <taxon>Fungi</taxon>
        <taxon>Dikarya</taxon>
        <taxon>Ascomycota</taxon>
        <taxon>Saccharomycotina</taxon>
        <taxon>Saccharomycetes</taxon>
        <taxon>Saccharomycetales</taxon>
        <taxon>Saccharomycetaceae</taxon>
        <taxon>Henningerozyma</taxon>
    </lineage>
</organism>
<dbReference type="GO" id="GO:0070181">
    <property type="term" value="F:small ribosomal subunit rRNA binding"/>
    <property type="evidence" value="ECO:0007669"/>
    <property type="project" value="EnsemblFungi"/>
</dbReference>
<feature type="compositionally biased region" description="Basic residues" evidence="13">
    <location>
        <begin position="1"/>
        <end position="10"/>
    </location>
</feature>
<dbReference type="GO" id="GO:0070966">
    <property type="term" value="P:nuclear-transcribed mRNA catabolic process, no-go decay"/>
    <property type="evidence" value="ECO:0007669"/>
    <property type="project" value="EnsemblFungi"/>
</dbReference>
<dbReference type="GO" id="GO:0061630">
    <property type="term" value="F:ubiquitin protein ligase activity"/>
    <property type="evidence" value="ECO:0007669"/>
    <property type="project" value="UniProtKB-EC"/>
</dbReference>
<accession>I2GX95</accession>
<name>I2GX95_HENB6</name>
<feature type="region of interest" description="Disordered" evidence="13">
    <location>
        <begin position="1"/>
        <end position="55"/>
    </location>
</feature>
<dbReference type="SMART" id="SM00355">
    <property type="entry name" value="ZnF_C2H2"/>
    <property type="match status" value="3"/>
</dbReference>
<comment type="subcellular location">
    <subcellularLocation>
        <location evidence="2">Cytoplasm</location>
    </subcellularLocation>
</comment>
<comment type="similarity">
    <text evidence="11">Belongs to the ZNF598/HEL2 family.</text>
</comment>
<dbReference type="Pfam" id="PF23230">
    <property type="entry name" value="zf-C2H2_13"/>
    <property type="match status" value="1"/>
</dbReference>
<keyword evidence="10" id="KW-0862">Zinc</keyword>
<keyword evidence="7" id="KW-0808">Transferase</keyword>
<feature type="region of interest" description="Disordered" evidence="13">
    <location>
        <begin position="560"/>
        <end position="657"/>
    </location>
</feature>
<dbReference type="GeneID" id="14493535"/>
<dbReference type="PROSITE" id="PS50089">
    <property type="entry name" value="ZF_RING_2"/>
    <property type="match status" value="1"/>
</dbReference>
<dbReference type="PANTHER" id="PTHR22938:SF0">
    <property type="entry name" value="E3 UBIQUITIN-PROTEIN LIGASE ZNF598"/>
    <property type="match status" value="1"/>
</dbReference>
<dbReference type="InterPro" id="IPR056437">
    <property type="entry name" value="Znf-C2H2_ZNF598/HEL2"/>
</dbReference>
<feature type="compositionally biased region" description="Polar residues" evidence="13">
    <location>
        <begin position="535"/>
        <end position="548"/>
    </location>
</feature>
<dbReference type="InterPro" id="IPR057634">
    <property type="entry name" value="PAH_ZNF598/HEL2"/>
</dbReference>
<dbReference type="OrthoDB" id="3838338at2759"/>
<feature type="compositionally biased region" description="Low complexity" evidence="13">
    <location>
        <begin position="11"/>
        <end position="26"/>
    </location>
</feature>
<dbReference type="CDD" id="cd16615">
    <property type="entry name" value="RING-HC_ZNF598"/>
    <property type="match status" value="1"/>
</dbReference>
<evidence type="ECO:0000256" key="13">
    <source>
        <dbReference type="SAM" id="MobiDB-lite"/>
    </source>
</evidence>
<dbReference type="GO" id="GO:0070651">
    <property type="term" value="P:nonfunctional rRNA decay"/>
    <property type="evidence" value="ECO:0007669"/>
    <property type="project" value="EnsemblFungi"/>
</dbReference>
<dbReference type="GO" id="GO:1990116">
    <property type="term" value="P:ribosome-associated ubiquitin-dependent protein catabolic process"/>
    <property type="evidence" value="ECO:0007669"/>
    <property type="project" value="EnsemblFungi"/>
</dbReference>
<keyword evidence="8" id="KW-0479">Metal-binding</keyword>
<dbReference type="OMA" id="QHERTEE"/>
<dbReference type="GO" id="GO:0170011">
    <property type="term" value="F:stalled ribosome sensor activity"/>
    <property type="evidence" value="ECO:0007669"/>
    <property type="project" value="EnsemblFungi"/>
</dbReference>
<keyword evidence="6" id="KW-0597">Phosphoprotein</keyword>
<evidence type="ECO:0000256" key="4">
    <source>
        <dbReference type="ARBA" id="ARBA00012483"/>
    </source>
</evidence>
<evidence type="ECO:0000256" key="2">
    <source>
        <dbReference type="ARBA" id="ARBA00004496"/>
    </source>
</evidence>
<dbReference type="EC" id="2.3.2.27" evidence="4"/>
<reference evidence="15 16" key="1">
    <citation type="journal article" date="2011" name="Proc. Natl. Acad. Sci. U.S.A.">
        <title>Evolutionary erosion of yeast sex chromosomes by mating-type switching accidents.</title>
        <authorList>
            <person name="Gordon J.L."/>
            <person name="Armisen D."/>
            <person name="Proux-Wera E."/>
            <person name="Oheigeartaigh S.S."/>
            <person name="Byrne K.P."/>
            <person name="Wolfe K.H."/>
        </authorList>
    </citation>
    <scope>NUCLEOTIDE SEQUENCE [LARGE SCALE GENOMIC DNA]</scope>
    <source>
        <strain evidence="16">ATCC 34711 / CBS 6284 / DSM 70876 / NBRC 10599 / NRRL Y-10934 / UCD 77-7</strain>
    </source>
</reference>
<dbReference type="InParanoid" id="I2GX95"/>
<feature type="region of interest" description="Disordered" evidence="13">
    <location>
        <begin position="522"/>
        <end position="548"/>
    </location>
</feature>
<feature type="compositionally biased region" description="Low complexity" evidence="13">
    <location>
        <begin position="564"/>
        <end position="588"/>
    </location>
</feature>
<keyword evidence="9 12" id="KW-0863">Zinc-finger</keyword>
<dbReference type="InterPro" id="IPR013083">
    <property type="entry name" value="Znf_RING/FYVE/PHD"/>
</dbReference>
<dbReference type="GO" id="GO:0070534">
    <property type="term" value="P:protein K63-linked ubiquitination"/>
    <property type="evidence" value="ECO:0007669"/>
    <property type="project" value="EnsemblFungi"/>
</dbReference>
<comment type="pathway">
    <text evidence="3">Protein modification; protein ubiquitination.</text>
</comment>
<evidence type="ECO:0000256" key="11">
    <source>
        <dbReference type="ARBA" id="ARBA00035113"/>
    </source>
</evidence>
<dbReference type="FunCoup" id="I2GX95">
    <property type="interactions" value="104"/>
</dbReference>
<dbReference type="Pfam" id="PF23202">
    <property type="entry name" value="PAH_ZNF598"/>
    <property type="match status" value="1"/>
</dbReference>
<dbReference type="GO" id="GO:0043022">
    <property type="term" value="F:ribosome binding"/>
    <property type="evidence" value="ECO:0007669"/>
    <property type="project" value="TreeGrafter"/>
</dbReference>
<feature type="compositionally biased region" description="Polar residues" evidence="13">
    <location>
        <begin position="628"/>
        <end position="648"/>
    </location>
</feature>
<dbReference type="InterPro" id="IPR044288">
    <property type="entry name" value="ZNF598/HEL2"/>
</dbReference>
<evidence type="ECO:0000256" key="5">
    <source>
        <dbReference type="ARBA" id="ARBA00022490"/>
    </source>
</evidence>
<dbReference type="HOGENOM" id="CLU_008515_2_0_1"/>
<evidence type="ECO:0000256" key="3">
    <source>
        <dbReference type="ARBA" id="ARBA00004906"/>
    </source>
</evidence>
<dbReference type="PANTHER" id="PTHR22938">
    <property type="entry name" value="ZINC FINGER PROTEIN 598"/>
    <property type="match status" value="1"/>
</dbReference>
<evidence type="ECO:0000256" key="8">
    <source>
        <dbReference type="ARBA" id="ARBA00022723"/>
    </source>
</evidence>
<evidence type="ECO:0000259" key="14">
    <source>
        <dbReference type="PROSITE" id="PS50089"/>
    </source>
</evidence>
<dbReference type="GO" id="GO:0061157">
    <property type="term" value="P:mRNA destabilization"/>
    <property type="evidence" value="ECO:0007669"/>
    <property type="project" value="EnsemblFungi"/>
</dbReference>
<dbReference type="AlphaFoldDB" id="I2GX95"/>
<keyword evidence="5" id="KW-0963">Cytoplasm</keyword>
<dbReference type="STRING" id="1071380.I2GX95"/>
<comment type="catalytic activity">
    <reaction evidence="1">
        <text>S-ubiquitinyl-[E2 ubiquitin-conjugating enzyme]-L-cysteine + [acceptor protein]-L-lysine = [E2 ubiquitin-conjugating enzyme]-L-cysteine + N(6)-ubiquitinyl-[acceptor protein]-L-lysine.</text>
        <dbReference type="EC" id="2.3.2.27"/>
    </reaction>
</comment>
<dbReference type="InterPro" id="IPR013087">
    <property type="entry name" value="Znf_C2H2_type"/>
</dbReference>
<evidence type="ECO:0000256" key="7">
    <source>
        <dbReference type="ARBA" id="ARBA00022679"/>
    </source>
</evidence>
<dbReference type="GO" id="GO:0008270">
    <property type="term" value="F:zinc ion binding"/>
    <property type="evidence" value="ECO:0007669"/>
    <property type="project" value="UniProtKB-KW"/>
</dbReference>
<dbReference type="Pfam" id="PF25447">
    <property type="entry name" value="RING_ZNF598"/>
    <property type="match status" value="1"/>
</dbReference>
<dbReference type="Proteomes" id="UP000002866">
    <property type="component" value="Chromosome 1"/>
</dbReference>
<keyword evidence="16" id="KW-1185">Reference proteome</keyword>
<gene>
    <name evidence="15" type="primary">TBLA0A09630</name>
    <name evidence="15" type="ORF">TBLA_0A09630</name>
</gene>
<dbReference type="GO" id="GO:0022626">
    <property type="term" value="C:cytosolic ribosome"/>
    <property type="evidence" value="ECO:0007669"/>
    <property type="project" value="EnsemblFungi"/>
</dbReference>
<feature type="region of interest" description="Disordered" evidence="13">
    <location>
        <begin position="449"/>
        <end position="497"/>
    </location>
</feature>